<dbReference type="SMART" id="SM01260">
    <property type="entry name" value="LANC_like"/>
    <property type="match status" value="1"/>
</dbReference>
<keyword evidence="2" id="KW-1185">Reference proteome</keyword>
<gene>
    <name evidence="1" type="ORF">ACFO3O_18355</name>
</gene>
<dbReference type="Pfam" id="PF05147">
    <property type="entry name" value="LANC_like"/>
    <property type="match status" value="1"/>
</dbReference>
<proteinExistence type="predicted"/>
<name>A0ABV9I0P7_9FLAO</name>
<dbReference type="EMBL" id="JBHSFV010000013">
    <property type="protein sequence ID" value="MFC4635879.1"/>
    <property type="molecule type" value="Genomic_DNA"/>
</dbReference>
<dbReference type="InterPro" id="IPR007822">
    <property type="entry name" value="LANC-like"/>
</dbReference>
<reference evidence="2" key="1">
    <citation type="journal article" date="2019" name="Int. J. Syst. Evol. Microbiol.">
        <title>The Global Catalogue of Microorganisms (GCM) 10K type strain sequencing project: providing services to taxonomists for standard genome sequencing and annotation.</title>
        <authorList>
            <consortium name="The Broad Institute Genomics Platform"/>
            <consortium name="The Broad Institute Genome Sequencing Center for Infectious Disease"/>
            <person name="Wu L."/>
            <person name="Ma J."/>
        </authorList>
    </citation>
    <scope>NUCLEOTIDE SEQUENCE [LARGE SCALE GENOMIC DNA]</scope>
    <source>
        <strain evidence="2">YJ-61-S</strain>
    </source>
</reference>
<dbReference type="PRINTS" id="PR01955">
    <property type="entry name" value="LANCFRANKIA"/>
</dbReference>
<dbReference type="PRINTS" id="PR01950">
    <property type="entry name" value="LANCSUPER"/>
</dbReference>
<organism evidence="1 2">
    <name type="scientific">Dokdonia ponticola</name>
    <dbReference type="NCBI Taxonomy" id="2041041"/>
    <lineage>
        <taxon>Bacteria</taxon>
        <taxon>Pseudomonadati</taxon>
        <taxon>Bacteroidota</taxon>
        <taxon>Flavobacteriia</taxon>
        <taxon>Flavobacteriales</taxon>
        <taxon>Flavobacteriaceae</taxon>
        <taxon>Dokdonia</taxon>
    </lineage>
</organism>
<dbReference type="PANTHER" id="PTHR12736:SF7">
    <property type="entry name" value="LANC-LIKE PROTEIN 3"/>
    <property type="match status" value="1"/>
</dbReference>
<evidence type="ECO:0000313" key="1">
    <source>
        <dbReference type="EMBL" id="MFC4635879.1"/>
    </source>
</evidence>
<comment type="caution">
    <text evidence="1">The sequence shown here is derived from an EMBL/GenBank/DDBJ whole genome shotgun (WGS) entry which is preliminary data.</text>
</comment>
<dbReference type="InterPro" id="IPR033889">
    <property type="entry name" value="LanC"/>
</dbReference>
<dbReference type="RefSeq" id="WP_379981536.1">
    <property type="nucleotide sequence ID" value="NZ_JBHSFV010000013.1"/>
</dbReference>
<evidence type="ECO:0000313" key="2">
    <source>
        <dbReference type="Proteomes" id="UP001596043"/>
    </source>
</evidence>
<accession>A0ABV9I0P7</accession>
<dbReference type="CDD" id="cd04793">
    <property type="entry name" value="LanC"/>
    <property type="match status" value="1"/>
</dbReference>
<sequence>MREQKLKDKLEEINKELINNGSLDSTDIGVLSGSSGIALFHFYYNAYNPNEISEDAGSEIIATIVGTINEGYNFHTFCGGIAGAAWVIELLNELEFIEVDTDGLLGILDEYLNHITKLNQNENFYDFLHGVIGIGYYFLKRYENTNSSVSKSKYEDMLKEIVLLLKERATKSDDGVYWESILLREEGIKGCNLSLSHGLSSIINFLSRVSSHTALSEQALPLLEQSINHLLKYKKYPAKEQGKGSLFPDWITNDNEESQSSRLAWCYGDLGIGISLWQASKVIQNKEVKETAIQLLEHAATRRDIKETRIVDAGLCHGAFGVMHIFDYMYKETSNKIFKEATDYWIDYGLTIDHHEDGSAGYKKWRGGDNPTFEKENSLLEGIAGIGLSIISYLHPEMTEWNQSLMIG</sequence>
<dbReference type="Gene3D" id="1.50.10.20">
    <property type="match status" value="1"/>
</dbReference>
<dbReference type="PANTHER" id="PTHR12736">
    <property type="entry name" value="LANC-LIKE PROTEIN"/>
    <property type="match status" value="1"/>
</dbReference>
<dbReference type="Proteomes" id="UP001596043">
    <property type="component" value="Unassembled WGS sequence"/>
</dbReference>
<protein>
    <submittedName>
        <fullName evidence="1">Lanthionine synthetase C family protein</fullName>
    </submittedName>
</protein>
<dbReference type="SUPFAM" id="SSF158745">
    <property type="entry name" value="LanC-like"/>
    <property type="match status" value="1"/>
</dbReference>